<organism evidence="2 3">
    <name type="scientific">Ensete ventricosum</name>
    <name type="common">Abyssinian banana</name>
    <name type="synonym">Musa ensete</name>
    <dbReference type="NCBI Taxonomy" id="4639"/>
    <lineage>
        <taxon>Eukaryota</taxon>
        <taxon>Viridiplantae</taxon>
        <taxon>Streptophyta</taxon>
        <taxon>Embryophyta</taxon>
        <taxon>Tracheophyta</taxon>
        <taxon>Spermatophyta</taxon>
        <taxon>Magnoliopsida</taxon>
        <taxon>Liliopsida</taxon>
        <taxon>Zingiberales</taxon>
        <taxon>Musaceae</taxon>
        <taxon>Ensete</taxon>
    </lineage>
</organism>
<feature type="compositionally biased region" description="Basic residues" evidence="1">
    <location>
        <begin position="47"/>
        <end position="64"/>
    </location>
</feature>
<feature type="region of interest" description="Disordered" evidence="1">
    <location>
        <begin position="1"/>
        <end position="94"/>
    </location>
</feature>
<reference evidence="2 3" key="1">
    <citation type="journal article" date="2014" name="Agronomy (Basel)">
        <title>A Draft Genome Sequence for Ensete ventricosum, the Drought-Tolerant Tree Against Hunger.</title>
        <authorList>
            <person name="Harrison J."/>
            <person name="Moore K.A."/>
            <person name="Paszkiewicz K."/>
            <person name="Jones T."/>
            <person name="Grant M."/>
            <person name="Ambacheew D."/>
            <person name="Muzemil S."/>
            <person name="Studholme D.J."/>
        </authorList>
    </citation>
    <scope>NUCLEOTIDE SEQUENCE [LARGE SCALE GENOMIC DNA]</scope>
</reference>
<protein>
    <submittedName>
        <fullName evidence="2">Uncharacterized protein</fullName>
    </submittedName>
</protein>
<evidence type="ECO:0000256" key="1">
    <source>
        <dbReference type="SAM" id="MobiDB-lite"/>
    </source>
</evidence>
<accession>A0A426X099</accession>
<dbReference type="AlphaFoldDB" id="A0A426X099"/>
<gene>
    <name evidence="2" type="ORF">B296_00058438</name>
</gene>
<dbReference type="EMBL" id="AMZH03030439">
    <property type="protein sequence ID" value="RRT32893.1"/>
    <property type="molecule type" value="Genomic_DNA"/>
</dbReference>
<evidence type="ECO:0000313" key="3">
    <source>
        <dbReference type="Proteomes" id="UP000287651"/>
    </source>
</evidence>
<name>A0A426X099_ENSVE</name>
<comment type="caution">
    <text evidence="2">The sequence shown here is derived from an EMBL/GenBank/DDBJ whole genome shotgun (WGS) entry which is preliminary data.</text>
</comment>
<feature type="non-terminal residue" evidence="2">
    <location>
        <position position="94"/>
    </location>
</feature>
<sequence>MDRRLPGGTAKNRPSAVDFGRQQPIEGEIDCRQSIEGEIGSIEGEKGKKKKRKKRKKKRRRRKPSVVAARGSPVFSPARGYGTSPCTGRKDRGN</sequence>
<proteinExistence type="predicted"/>
<dbReference type="Proteomes" id="UP000287651">
    <property type="component" value="Unassembled WGS sequence"/>
</dbReference>
<evidence type="ECO:0000313" key="2">
    <source>
        <dbReference type="EMBL" id="RRT32893.1"/>
    </source>
</evidence>